<keyword evidence="2" id="KW-1185">Reference proteome</keyword>
<dbReference type="EMBL" id="MF476925">
    <property type="protein sequence ID" value="ASW27664.1"/>
    <property type="molecule type" value="Genomic_DNA"/>
</dbReference>
<gene>
    <name evidence="1" type="ORF">KPNN133_045</name>
</gene>
<sequence>MTSFNLQMTVLLVKDQSSGKYVKLSTRVSNGRLEKYAELVDDPRQAESWLDRKEIDQLPEETKRILADYAIVPAVLAFSY</sequence>
<organism evidence="1 2">
    <name type="scientific">Klebsiella phage YMC16/01/N133_KPN_BP</name>
    <dbReference type="NCBI Taxonomy" id="2026102"/>
    <lineage>
        <taxon>Viruses</taxon>
        <taxon>Duplodnaviria</taxon>
        <taxon>Heunggongvirae</taxon>
        <taxon>Uroviricota</taxon>
        <taxon>Caudoviricetes</taxon>
        <taxon>Casjensviridae</taxon>
        <taxon>Seodaemunguvirus</taxon>
        <taxon>Seodaemunguvirus YMC16-01N133</taxon>
    </lineage>
</organism>
<name>A0A248XD77_9CAUD</name>
<proteinExistence type="predicted"/>
<evidence type="ECO:0000313" key="2">
    <source>
        <dbReference type="Proteomes" id="UP000221999"/>
    </source>
</evidence>
<evidence type="ECO:0000313" key="1">
    <source>
        <dbReference type="EMBL" id="ASW27664.1"/>
    </source>
</evidence>
<reference evidence="1 2" key="1">
    <citation type="submission" date="2017-07" db="EMBL/GenBank/DDBJ databases">
        <title>Complete Genome Sequence of the Klebsiella phage YMC16/01/N133_KPN_BP.</title>
        <authorList>
            <person name="Jeon J."/>
            <person name="Yong D."/>
            <person name="Lee K."/>
        </authorList>
    </citation>
    <scope>NUCLEOTIDE SEQUENCE [LARGE SCALE GENOMIC DNA]</scope>
</reference>
<protein>
    <submittedName>
        <fullName evidence="1">Uncharacterized protein</fullName>
    </submittedName>
</protein>
<accession>A0A248XD77</accession>
<dbReference type="Proteomes" id="UP000221999">
    <property type="component" value="Segment"/>
</dbReference>